<sequence>MSDNKKYYYLKLVDNFYERDEMIMLESMPDGYMYSNILLKLYLRSLKNEGKLMFNNRIPYNAAMLANVTRFPVAVVEKAISIFQELGLIEILDNGAIYMLDIQNFIGQSSTEADRKRAYRNRIEEEKKKLGQMSGQLLGQMSDKTPPEIEIETEIELEQQHIEKKENIVVVDNEIERSLVIVELKKAYNQLRDIDIKKIADTLSAKRENYDLDYLKEKIELSKRQSNIRNLVGFLIKAINKDFTSESISNFDKSNSVRKQDPKVHNFIGSDGYSKYSEEELERMILENQKHKFK</sequence>
<name>A0AA44DK71_PARBF</name>
<gene>
    <name evidence="2" type="ORF">HF875_05745</name>
</gene>
<protein>
    <recommendedName>
        <fullName evidence="1">Phage replisome organiser N-terminal domain-containing protein</fullName>
    </recommendedName>
</protein>
<evidence type="ECO:0000313" key="3">
    <source>
        <dbReference type="Proteomes" id="UP000573963"/>
    </source>
</evidence>
<dbReference type="RefSeq" id="WP_168931612.1">
    <property type="nucleotide sequence ID" value="NZ_JABAFD010000002.1"/>
</dbReference>
<dbReference type="EMBL" id="JABAFD010000002">
    <property type="protein sequence ID" value="NME09013.1"/>
    <property type="molecule type" value="Genomic_DNA"/>
</dbReference>
<proteinExistence type="predicted"/>
<reference evidence="2 3" key="1">
    <citation type="submission" date="2020-04" db="EMBL/GenBank/DDBJ databases">
        <authorList>
            <person name="Hitch T.C.A."/>
            <person name="Wylensek D."/>
            <person name="Clavel T."/>
        </authorList>
    </citation>
    <scope>NUCLEOTIDE SEQUENCE [LARGE SCALE GENOMIC DNA]</scope>
    <source>
        <strain evidence="2 3">Med78_4-601-WT-2</strain>
    </source>
</reference>
<comment type="caution">
    <text evidence="2">The sequence shown here is derived from an EMBL/GenBank/DDBJ whole genome shotgun (WGS) entry which is preliminary data.</text>
</comment>
<dbReference type="Pfam" id="PF09681">
    <property type="entry name" value="Phage_rep_org_N"/>
    <property type="match status" value="1"/>
</dbReference>
<organism evidence="2 3">
    <name type="scientific">Paraclostridium bifermentans</name>
    <name type="common">Clostridium bifermentans</name>
    <dbReference type="NCBI Taxonomy" id="1490"/>
    <lineage>
        <taxon>Bacteria</taxon>
        <taxon>Bacillati</taxon>
        <taxon>Bacillota</taxon>
        <taxon>Clostridia</taxon>
        <taxon>Peptostreptococcales</taxon>
        <taxon>Peptostreptococcaceae</taxon>
        <taxon>Paraclostridium</taxon>
    </lineage>
</organism>
<accession>A0AA44DK71</accession>
<dbReference type="Proteomes" id="UP000573963">
    <property type="component" value="Unassembled WGS sequence"/>
</dbReference>
<dbReference type="NCBIfam" id="TIGR01714">
    <property type="entry name" value="phage_rep_org_N"/>
    <property type="match status" value="1"/>
</dbReference>
<evidence type="ECO:0000313" key="2">
    <source>
        <dbReference type="EMBL" id="NME09013.1"/>
    </source>
</evidence>
<dbReference type="AlphaFoldDB" id="A0AA44DK71"/>
<evidence type="ECO:0000259" key="1">
    <source>
        <dbReference type="Pfam" id="PF09681"/>
    </source>
</evidence>
<dbReference type="InterPro" id="IPR010056">
    <property type="entry name" value="Phage_rep_org__N"/>
</dbReference>
<feature type="domain" description="Phage replisome organiser N-terminal" evidence="1">
    <location>
        <begin position="9"/>
        <end position="122"/>
    </location>
</feature>